<comment type="similarity">
    <text evidence="1">Belongs to the CIA30 family.</text>
</comment>
<proteinExistence type="inferred from homology"/>
<dbReference type="AlphaFoldDB" id="A0A1M6DUW2"/>
<reference evidence="4" key="1">
    <citation type="submission" date="2016-11" db="EMBL/GenBank/DDBJ databases">
        <authorList>
            <person name="Varghese N."/>
            <person name="Submissions S."/>
        </authorList>
    </citation>
    <scope>NUCLEOTIDE SEQUENCE [LARGE SCALE GENOMIC DNA]</scope>
    <source>
        <strain evidence="4">DSM 22623</strain>
    </source>
</reference>
<dbReference type="Proteomes" id="UP000184432">
    <property type="component" value="Unassembled WGS sequence"/>
</dbReference>
<evidence type="ECO:0000259" key="2">
    <source>
        <dbReference type="Pfam" id="PF08547"/>
    </source>
</evidence>
<dbReference type="EMBL" id="FQYP01000003">
    <property type="protein sequence ID" value="SHI77034.1"/>
    <property type="molecule type" value="Genomic_DNA"/>
</dbReference>
<dbReference type="Gene3D" id="2.60.120.430">
    <property type="entry name" value="Galactose-binding lectin"/>
    <property type="match status" value="1"/>
</dbReference>
<keyword evidence="4" id="KW-1185">Reference proteome</keyword>
<protein>
    <submittedName>
        <fullName evidence="3">Complex I intermediate-associated protein 30 (CIA30)</fullName>
    </submittedName>
</protein>
<dbReference type="PANTHER" id="PTHR13194:SF19">
    <property type="entry name" value="NAD(P)-BINDING ROSSMANN-FOLD SUPERFAMILY PROTEIN"/>
    <property type="match status" value="1"/>
</dbReference>
<gene>
    <name evidence="3" type="ORF">SAMN04488508_10330</name>
</gene>
<sequence length="167" mass="19161">MFASLSSQIIFDFNPNTDLKDWLVVDDVVMGGRSSGSLELSPEGHGVFKGNVSLENNGGFSSVRHRFERISVKGYTKIVLKIKGDGKKYQFRLKANSRDYYSYISYFSTNGDWQEIQIPLEVMYPTFRGRKLEQPNFSGEYIEEIAFLIGNKNEEEFQLFIDTVALR</sequence>
<dbReference type="SUPFAM" id="SSF49785">
    <property type="entry name" value="Galactose-binding domain-like"/>
    <property type="match status" value="1"/>
</dbReference>
<evidence type="ECO:0000313" key="4">
    <source>
        <dbReference type="Proteomes" id="UP000184432"/>
    </source>
</evidence>
<evidence type="ECO:0000256" key="1">
    <source>
        <dbReference type="ARBA" id="ARBA00007884"/>
    </source>
</evidence>
<dbReference type="PANTHER" id="PTHR13194">
    <property type="entry name" value="COMPLEX I INTERMEDIATE-ASSOCIATED PROTEIN 30"/>
    <property type="match status" value="1"/>
</dbReference>
<accession>A0A1M6DUW2</accession>
<dbReference type="Pfam" id="PF08547">
    <property type="entry name" value="CIA30"/>
    <property type="match status" value="1"/>
</dbReference>
<name>A0A1M6DUW2_9FLAO</name>
<dbReference type="InterPro" id="IPR039131">
    <property type="entry name" value="NDUFAF1"/>
</dbReference>
<dbReference type="InterPro" id="IPR008979">
    <property type="entry name" value="Galactose-bd-like_sf"/>
</dbReference>
<feature type="domain" description="NADH:ubiquinone oxidoreductase intermediate-associated protein 30" evidence="2">
    <location>
        <begin position="11"/>
        <end position="161"/>
    </location>
</feature>
<dbReference type="STRING" id="570521.SAMN04488508_10330"/>
<evidence type="ECO:0000313" key="3">
    <source>
        <dbReference type="EMBL" id="SHI77034.1"/>
    </source>
</evidence>
<organism evidence="3 4">
    <name type="scientific">Aquimarina spongiae</name>
    <dbReference type="NCBI Taxonomy" id="570521"/>
    <lineage>
        <taxon>Bacteria</taxon>
        <taxon>Pseudomonadati</taxon>
        <taxon>Bacteroidota</taxon>
        <taxon>Flavobacteriia</taxon>
        <taxon>Flavobacteriales</taxon>
        <taxon>Flavobacteriaceae</taxon>
        <taxon>Aquimarina</taxon>
    </lineage>
</organism>
<dbReference type="InterPro" id="IPR013857">
    <property type="entry name" value="NADH-UbQ_OxRdtase-assoc_prot30"/>
</dbReference>